<evidence type="ECO:0000313" key="3">
    <source>
        <dbReference type="EMBL" id="MAA20472.1"/>
    </source>
</evidence>
<dbReference type="SMART" id="SM00282">
    <property type="entry name" value="LamG"/>
    <property type="match status" value="1"/>
</dbReference>
<reference evidence="3" key="1">
    <citation type="journal article" date="2017" name="Parasit. Vectors">
        <title>Sialotranscriptomics of Rhipicephalus zambeziensis reveals intricate expression profiles of secretory proteins and suggests tight temporal transcriptional regulation during blood-feeding.</title>
        <authorList>
            <person name="de Castro M.H."/>
            <person name="de Klerk D."/>
            <person name="Pienaar R."/>
            <person name="Rees D.J.G."/>
            <person name="Mans B.J."/>
        </authorList>
    </citation>
    <scope>NUCLEOTIDE SEQUENCE</scope>
    <source>
        <tissue evidence="3">Salivary glands</tissue>
    </source>
</reference>
<evidence type="ECO:0000259" key="2">
    <source>
        <dbReference type="PROSITE" id="PS50025"/>
    </source>
</evidence>
<dbReference type="PANTHER" id="PTHR15036:SF67">
    <property type="entry name" value="LAMININ SUBUNIT ALPHA-LIKE PROTEIN"/>
    <property type="match status" value="1"/>
</dbReference>
<protein>
    <submittedName>
        <fullName evidence="3">Laminin alpha-4 chain</fullName>
    </submittedName>
</protein>
<name>A0A224Z312_9ACAR</name>
<dbReference type="InterPro" id="IPR013320">
    <property type="entry name" value="ConA-like_dom_sf"/>
</dbReference>
<dbReference type="InterPro" id="IPR050372">
    <property type="entry name" value="Neurexin-related_CASP"/>
</dbReference>
<keyword evidence="1" id="KW-1015">Disulfide bond</keyword>
<dbReference type="Pfam" id="PF02210">
    <property type="entry name" value="Laminin_G_2"/>
    <property type="match status" value="1"/>
</dbReference>
<accession>A0A224Z312</accession>
<proteinExistence type="predicted"/>
<organism evidence="3">
    <name type="scientific">Rhipicephalus zambeziensis</name>
    <dbReference type="NCBI Taxonomy" id="60191"/>
    <lineage>
        <taxon>Eukaryota</taxon>
        <taxon>Metazoa</taxon>
        <taxon>Ecdysozoa</taxon>
        <taxon>Arthropoda</taxon>
        <taxon>Chelicerata</taxon>
        <taxon>Arachnida</taxon>
        <taxon>Acari</taxon>
        <taxon>Parasitiformes</taxon>
        <taxon>Ixodida</taxon>
        <taxon>Ixodoidea</taxon>
        <taxon>Ixodidae</taxon>
        <taxon>Rhipicephalinae</taxon>
        <taxon>Rhipicephalus</taxon>
        <taxon>Rhipicephalus</taxon>
    </lineage>
</organism>
<dbReference type="PROSITE" id="PS50025">
    <property type="entry name" value="LAM_G_DOMAIN"/>
    <property type="match status" value="1"/>
</dbReference>
<dbReference type="PANTHER" id="PTHR15036">
    <property type="entry name" value="PIKACHURIN-LIKE PROTEIN"/>
    <property type="match status" value="1"/>
</dbReference>
<dbReference type="CDD" id="cd00110">
    <property type="entry name" value="LamG"/>
    <property type="match status" value="1"/>
</dbReference>
<feature type="domain" description="Laminin G" evidence="2">
    <location>
        <begin position="1"/>
        <end position="119"/>
    </location>
</feature>
<evidence type="ECO:0000256" key="1">
    <source>
        <dbReference type="PROSITE-ProRule" id="PRU00122"/>
    </source>
</evidence>
<sequence>MIDGNIVFSADNGAGIIKVSVTAGNLCDGEWHTVKAVKNKNIVSLAVGSTSNLAIGRGGVTATDTANPLYIGGVPDPSKTRAVATQEQYVGCIRYLQINGKLQSMAESTVYGNVQLNSCPTI</sequence>
<dbReference type="EMBL" id="GFPF01009326">
    <property type="protein sequence ID" value="MAA20472.1"/>
    <property type="molecule type" value="Transcribed_RNA"/>
</dbReference>
<dbReference type="AlphaFoldDB" id="A0A224Z312"/>
<dbReference type="SUPFAM" id="SSF49899">
    <property type="entry name" value="Concanavalin A-like lectins/glucanases"/>
    <property type="match status" value="1"/>
</dbReference>
<feature type="disulfide bond" evidence="1">
    <location>
        <begin position="92"/>
        <end position="119"/>
    </location>
</feature>
<dbReference type="InterPro" id="IPR001791">
    <property type="entry name" value="Laminin_G"/>
</dbReference>
<dbReference type="Gene3D" id="2.60.120.200">
    <property type="match status" value="1"/>
</dbReference>